<evidence type="ECO:0000313" key="1">
    <source>
        <dbReference type="EMBL" id="CBA65373.1"/>
    </source>
</evidence>
<proteinExistence type="predicted"/>
<name>A0A0H3N5E1_CLODC</name>
<dbReference type="InterPro" id="IPR029063">
    <property type="entry name" value="SAM-dependent_MTases_sf"/>
</dbReference>
<dbReference type="AlphaFoldDB" id="A0A0H3N5E1"/>
<dbReference type="Proteomes" id="UP000002068">
    <property type="component" value="Chromosome"/>
</dbReference>
<accession>A0A0H3N5E1</accession>
<protein>
    <submittedName>
        <fullName evidence="1">Uncharacterized protein</fullName>
    </submittedName>
</protein>
<dbReference type="EMBL" id="FN538970">
    <property type="protein sequence ID" value="CBA65373.1"/>
    <property type="molecule type" value="Genomic_DNA"/>
</dbReference>
<organism evidence="1 2">
    <name type="scientific">Clostridioides difficile (strain CD196)</name>
    <name type="common">Peptoclostridium difficile</name>
    <dbReference type="NCBI Taxonomy" id="645462"/>
    <lineage>
        <taxon>Bacteria</taxon>
        <taxon>Bacillati</taxon>
        <taxon>Bacillota</taxon>
        <taxon>Clostridia</taxon>
        <taxon>Peptostreptococcales</taxon>
        <taxon>Peptostreptococcaceae</taxon>
        <taxon>Clostridioides</taxon>
    </lineage>
</organism>
<dbReference type="KEGG" id="cdc:CD196_2761"/>
<evidence type="ECO:0000313" key="2">
    <source>
        <dbReference type="Proteomes" id="UP000002068"/>
    </source>
</evidence>
<sequence length="57" mass="6764">MDIATKEENKIVWCISDLTNLLFKDNKFDIILKILSPINYRVFERILNNYGMLIKVC</sequence>
<gene>
    <name evidence="1" type="ordered locus">CD196_2761</name>
</gene>
<dbReference type="Gene3D" id="3.40.50.150">
    <property type="entry name" value="Vaccinia Virus protein VP39"/>
    <property type="match status" value="1"/>
</dbReference>
<dbReference type="HOGENOM" id="CLU_3028255_0_0_9"/>
<reference evidence="1 2" key="1">
    <citation type="journal article" date="2009" name="Genome Biol.">
        <title>Comparative genome and phenotypic analysis of Clostridium difficile 027 strains provides insight into the evolution of a hypervirulent bacterium.</title>
        <authorList>
            <person name="Stabler R.A."/>
            <person name="He M."/>
            <person name="Dawson L."/>
            <person name="Martin M."/>
            <person name="Valiente E."/>
            <person name="Corton C."/>
            <person name="Lawley T.D."/>
            <person name="Sebaihia M."/>
            <person name="Quail M.A."/>
            <person name="Rose G."/>
            <person name="Gerding D.N."/>
            <person name="Gibert M."/>
            <person name="Popoff M.R."/>
            <person name="Parkhill J."/>
            <person name="Dougan G."/>
            <person name="Wren B.W."/>
        </authorList>
    </citation>
    <scope>NUCLEOTIDE SEQUENCE [LARGE SCALE GENOMIC DNA]</scope>
    <source>
        <strain evidence="1 2">CD196</strain>
    </source>
</reference>